<name>A0A4E0QY27_FASHE</name>
<protein>
    <submittedName>
        <fullName evidence="2">Uncharacterized protein</fullName>
    </submittedName>
</protein>
<evidence type="ECO:0000313" key="3">
    <source>
        <dbReference type="Proteomes" id="UP000230066"/>
    </source>
</evidence>
<gene>
    <name evidence="2" type="ORF">D915_010684</name>
</gene>
<dbReference type="Proteomes" id="UP000230066">
    <property type="component" value="Unassembled WGS sequence"/>
</dbReference>
<dbReference type="AlphaFoldDB" id="A0A4E0QY27"/>
<dbReference type="EMBL" id="JXXN02015593">
    <property type="protein sequence ID" value="THD18206.1"/>
    <property type="molecule type" value="Genomic_DNA"/>
</dbReference>
<feature type="compositionally biased region" description="Polar residues" evidence="1">
    <location>
        <begin position="89"/>
        <end position="120"/>
    </location>
</feature>
<proteinExistence type="predicted"/>
<feature type="region of interest" description="Disordered" evidence="1">
    <location>
        <begin position="68"/>
        <end position="136"/>
    </location>
</feature>
<comment type="caution">
    <text evidence="2">The sequence shown here is derived from an EMBL/GenBank/DDBJ whole genome shotgun (WGS) entry which is preliminary data.</text>
</comment>
<organism evidence="2 3">
    <name type="scientific">Fasciola hepatica</name>
    <name type="common">Liver fluke</name>
    <dbReference type="NCBI Taxonomy" id="6192"/>
    <lineage>
        <taxon>Eukaryota</taxon>
        <taxon>Metazoa</taxon>
        <taxon>Spiralia</taxon>
        <taxon>Lophotrochozoa</taxon>
        <taxon>Platyhelminthes</taxon>
        <taxon>Trematoda</taxon>
        <taxon>Digenea</taxon>
        <taxon>Plagiorchiida</taxon>
        <taxon>Echinostomata</taxon>
        <taxon>Echinostomatoidea</taxon>
        <taxon>Fasciolidae</taxon>
        <taxon>Fasciola</taxon>
    </lineage>
</organism>
<evidence type="ECO:0000313" key="2">
    <source>
        <dbReference type="EMBL" id="THD18206.1"/>
    </source>
</evidence>
<sequence>MLICSSRDGYVALLHPSDHVDPLMTKLMRSVSFYHHSSFSQNDLPLNQQALTTQSLSGSPLVLKSALASRHQKRSSRRVSFQPVDKSHAWNSNDDSRASSTTGCSSVQEDSCETKTSSSHWKSRMPDPLRGRFIPFKSQRSPSQSLLASNLKLRRSKRVRAPTVCDPHIRVVHDFVLASDGYPYSTPIGVQVEPTDDDIRRYQRAQKRLKLIDEARDNSGLRKRLRQRRTQRLQALARLYRRSADRELLDWSLKLYFCFLRIVLIAMAAMLRLGVGCWEL</sequence>
<accession>A0A4E0QY27</accession>
<reference evidence="2" key="1">
    <citation type="submission" date="2019-03" db="EMBL/GenBank/DDBJ databases">
        <title>Improved annotation for the trematode Fasciola hepatica.</title>
        <authorList>
            <person name="Choi Y.-J."/>
            <person name="Martin J."/>
            <person name="Mitreva M."/>
        </authorList>
    </citation>
    <scope>NUCLEOTIDE SEQUENCE [LARGE SCALE GENOMIC DNA]</scope>
</reference>
<evidence type="ECO:0000256" key="1">
    <source>
        <dbReference type="SAM" id="MobiDB-lite"/>
    </source>
</evidence>
<keyword evidence="3" id="KW-1185">Reference proteome</keyword>